<accession>A0A427XUH9</accession>
<dbReference type="RefSeq" id="XP_028476746.1">
    <property type="nucleotide sequence ID" value="XM_028622853.1"/>
</dbReference>
<sequence>MTVCDTCTVYTIVGRELTLDQWIELQDTIEAYLDTTGLTSWSLRMEWGIPGETTTEIFLLMDDEWEGEFDDAIVDIIETQTGGLMVFVDTFEPDD</sequence>
<keyword evidence="2" id="KW-1185">Reference proteome</keyword>
<dbReference type="GeneID" id="39592037"/>
<proteinExistence type="predicted"/>
<protein>
    <submittedName>
        <fullName evidence="1">Uncharacterized protein</fullName>
    </submittedName>
</protein>
<evidence type="ECO:0000313" key="2">
    <source>
        <dbReference type="Proteomes" id="UP000279236"/>
    </source>
</evidence>
<dbReference type="AlphaFoldDB" id="A0A427XUH9"/>
<dbReference type="EMBL" id="RSCE01000005">
    <property type="protein sequence ID" value="RSH82514.1"/>
    <property type="molecule type" value="Genomic_DNA"/>
</dbReference>
<evidence type="ECO:0000313" key="1">
    <source>
        <dbReference type="EMBL" id="RSH82514.1"/>
    </source>
</evidence>
<gene>
    <name evidence="1" type="ORF">EHS24_007494</name>
</gene>
<dbReference type="Proteomes" id="UP000279236">
    <property type="component" value="Unassembled WGS sequence"/>
</dbReference>
<organism evidence="1 2">
    <name type="scientific">Apiotrichum porosum</name>
    <dbReference type="NCBI Taxonomy" id="105984"/>
    <lineage>
        <taxon>Eukaryota</taxon>
        <taxon>Fungi</taxon>
        <taxon>Dikarya</taxon>
        <taxon>Basidiomycota</taxon>
        <taxon>Agaricomycotina</taxon>
        <taxon>Tremellomycetes</taxon>
        <taxon>Trichosporonales</taxon>
        <taxon>Trichosporonaceae</taxon>
        <taxon>Apiotrichum</taxon>
    </lineage>
</organism>
<comment type="caution">
    <text evidence="1">The sequence shown here is derived from an EMBL/GenBank/DDBJ whole genome shotgun (WGS) entry which is preliminary data.</text>
</comment>
<name>A0A427XUH9_9TREE</name>
<reference evidence="1 2" key="1">
    <citation type="submission" date="2018-11" db="EMBL/GenBank/DDBJ databases">
        <title>Genome sequence of Apiotrichum porosum DSM 27194.</title>
        <authorList>
            <person name="Aliyu H."/>
            <person name="Gorte O."/>
            <person name="Ochsenreither K."/>
        </authorList>
    </citation>
    <scope>NUCLEOTIDE SEQUENCE [LARGE SCALE GENOMIC DNA]</scope>
    <source>
        <strain evidence="1 2">DSM 27194</strain>
    </source>
</reference>